<dbReference type="AlphaFoldDB" id="A0AA97A1U9"/>
<dbReference type="Proteomes" id="UP001302978">
    <property type="component" value="Chromosome"/>
</dbReference>
<reference evidence="1 2" key="1">
    <citation type="submission" date="2023-07" db="EMBL/GenBank/DDBJ databases">
        <title>Closed genoem sequence of Methanomicrococcus sp. Hf6.</title>
        <authorList>
            <person name="Poehlein A."/>
            <person name="Protasov E."/>
            <person name="Platt K."/>
            <person name="Reeh H."/>
            <person name="Daniel R."/>
            <person name="Brune A."/>
        </authorList>
    </citation>
    <scope>NUCLEOTIDE SEQUENCE [LARGE SCALE GENOMIC DNA]</scope>
    <source>
        <strain evidence="1 2">Hf6</strain>
    </source>
</reference>
<proteinExistence type="predicted"/>
<dbReference type="EMBL" id="CP131059">
    <property type="protein sequence ID" value="WNY23558.1"/>
    <property type="molecule type" value="Genomic_DNA"/>
</dbReference>
<dbReference type="RefSeq" id="WP_316558588.1">
    <property type="nucleotide sequence ID" value="NZ_CP131059.1"/>
</dbReference>
<dbReference type="KEGG" id="mehf:MmiHf6_08670"/>
<evidence type="ECO:0000313" key="1">
    <source>
        <dbReference type="EMBL" id="WNY23558.1"/>
    </source>
</evidence>
<keyword evidence="2" id="KW-1185">Reference proteome</keyword>
<organism evidence="1 2">
    <name type="scientific">Methanimicrococcus hongohii</name>
    <dbReference type="NCBI Taxonomy" id="3028295"/>
    <lineage>
        <taxon>Archaea</taxon>
        <taxon>Methanobacteriati</taxon>
        <taxon>Methanobacteriota</taxon>
        <taxon>Stenosarchaea group</taxon>
        <taxon>Methanomicrobia</taxon>
        <taxon>Methanosarcinales</taxon>
        <taxon>Methanosarcinaceae</taxon>
        <taxon>Methanimicrococcus</taxon>
    </lineage>
</organism>
<evidence type="ECO:0000313" key="2">
    <source>
        <dbReference type="Proteomes" id="UP001302978"/>
    </source>
</evidence>
<name>A0AA97A1U9_9EURY</name>
<sequence length="88" mass="10109">MSSEFSKNNTAFSFISDLSDTDIRLIAEIGNPILKELTFCQLNEFDSESFLVLNSPLELELDFENDLYILENELFNLFSFGKDLKESV</sequence>
<dbReference type="GeneID" id="85195397"/>
<accession>A0AA97A1U9</accession>
<protein>
    <submittedName>
        <fullName evidence="1">Uncharacterized protein</fullName>
    </submittedName>
</protein>
<gene>
    <name evidence="1" type="ORF">MmiHf6_08670</name>
</gene>